<keyword evidence="5" id="KW-0805">Transcription regulation</keyword>
<dbReference type="SMART" id="SM00345">
    <property type="entry name" value="HTH_GNTR"/>
    <property type="match status" value="1"/>
</dbReference>
<evidence type="ECO:0000256" key="1">
    <source>
        <dbReference type="ARBA" id="ARBA00001933"/>
    </source>
</evidence>
<dbReference type="EMBL" id="BORW01000044">
    <property type="protein sequence ID" value="GIO70048.1"/>
    <property type="molecule type" value="Genomic_DNA"/>
</dbReference>
<dbReference type="InterPro" id="IPR015424">
    <property type="entry name" value="PyrdxlP-dep_Trfase"/>
</dbReference>
<dbReference type="Pfam" id="PF00392">
    <property type="entry name" value="GntR"/>
    <property type="match status" value="1"/>
</dbReference>
<keyword evidence="6" id="KW-0238">DNA-binding</keyword>
<dbReference type="Pfam" id="PF00155">
    <property type="entry name" value="Aminotran_1_2"/>
    <property type="match status" value="1"/>
</dbReference>
<proteinExistence type="inferred from homology"/>
<dbReference type="Gene3D" id="3.40.640.10">
    <property type="entry name" value="Type I PLP-dependent aspartate aminotransferase-like (Major domain)"/>
    <property type="match status" value="1"/>
</dbReference>
<dbReference type="PANTHER" id="PTHR46577">
    <property type="entry name" value="HTH-TYPE TRANSCRIPTIONAL REGULATORY PROTEIN GABR"/>
    <property type="match status" value="1"/>
</dbReference>
<evidence type="ECO:0000256" key="3">
    <source>
        <dbReference type="ARBA" id="ARBA00022576"/>
    </source>
</evidence>
<protein>
    <submittedName>
        <fullName evidence="9">GntR family transcriptional regulator</fullName>
    </submittedName>
</protein>
<dbReference type="PANTHER" id="PTHR46577:SF1">
    <property type="entry name" value="HTH-TYPE TRANSCRIPTIONAL REGULATORY PROTEIN GABR"/>
    <property type="match status" value="1"/>
</dbReference>
<feature type="domain" description="HTH gntR-type" evidence="8">
    <location>
        <begin position="33"/>
        <end position="101"/>
    </location>
</feature>
<organism evidence="9 10">
    <name type="scientific">Paenibacillus cookii</name>
    <dbReference type="NCBI Taxonomy" id="157839"/>
    <lineage>
        <taxon>Bacteria</taxon>
        <taxon>Bacillati</taxon>
        <taxon>Bacillota</taxon>
        <taxon>Bacilli</taxon>
        <taxon>Bacillales</taxon>
        <taxon>Paenibacillaceae</taxon>
        <taxon>Paenibacillus</taxon>
    </lineage>
</organism>
<accession>A0ABQ4M3Q8</accession>
<evidence type="ECO:0000256" key="5">
    <source>
        <dbReference type="ARBA" id="ARBA00023015"/>
    </source>
</evidence>
<evidence type="ECO:0000313" key="9">
    <source>
        <dbReference type="EMBL" id="GIO70048.1"/>
    </source>
</evidence>
<keyword evidence="4" id="KW-0663">Pyridoxal phosphate</keyword>
<dbReference type="Gene3D" id="1.10.10.10">
    <property type="entry name" value="Winged helix-like DNA-binding domain superfamily/Winged helix DNA-binding domain"/>
    <property type="match status" value="1"/>
</dbReference>
<evidence type="ECO:0000256" key="4">
    <source>
        <dbReference type="ARBA" id="ARBA00022898"/>
    </source>
</evidence>
<sequence>MELSRTDVGHLGYNRRKGGSHLKREVLSDVHSDKLFEQVYDYLLDRIRRGEWKAHDKLPSVRALAAEFGVHRLTVFKAYQWLKQNHKVYVKDKSGYYVQPGSLLPPAAQQDPIVSAYVHESHLSEIHQAEAAYQFSKALIDPNLLPNRYFSEYVKKVFDLYPKVLGTYATTQGDAELREALCRYFAGRYRFDLTPDELLITCGSQEAIDLIARVLVKPRDTVLLERPTYSPAIDVFRRQGAQIVPVEIYPDGYRLDQVEEFMRLYKPRLFYINPTFQNPTGYTVPAEQRKRLVDLAAEHQCLLIEDDPCPDIYFGKEPPPPFFAYDTSGYTIYIRSFSKYVAPGLSIATVACRPGLMNYLIKAKSLSDSGTPLLNQKIFLHYFFSERMQRHLEKLRTALAVRKDIMEEELAGTGWEWRSPEGGFNLWVQLPESTPMEELLVTSRERSITFVPGSICDPLRELKPWIRMSYSFLNERQLREGVRRFVGLYRELSGEK</sequence>
<keyword evidence="3" id="KW-0032">Aminotransferase</keyword>
<evidence type="ECO:0000256" key="2">
    <source>
        <dbReference type="ARBA" id="ARBA00005384"/>
    </source>
</evidence>
<dbReference type="PROSITE" id="PS50949">
    <property type="entry name" value="HTH_GNTR"/>
    <property type="match status" value="1"/>
</dbReference>
<reference evidence="9 10" key="1">
    <citation type="submission" date="2021-03" db="EMBL/GenBank/DDBJ databases">
        <title>Antimicrobial resistance genes in bacteria isolated from Japanese honey, and their potential for conferring macrolide and lincosamide resistance in the American foulbrood pathogen Paenibacillus larvae.</title>
        <authorList>
            <person name="Okamoto M."/>
            <person name="Kumagai M."/>
            <person name="Kanamori H."/>
            <person name="Takamatsu D."/>
        </authorList>
    </citation>
    <scope>NUCLEOTIDE SEQUENCE [LARGE SCALE GENOMIC DNA]</scope>
    <source>
        <strain evidence="9 10">J21TS3</strain>
    </source>
</reference>
<evidence type="ECO:0000313" key="10">
    <source>
        <dbReference type="Proteomes" id="UP000680638"/>
    </source>
</evidence>
<dbReference type="Gene3D" id="3.90.1150.10">
    <property type="entry name" value="Aspartate Aminotransferase, domain 1"/>
    <property type="match status" value="1"/>
</dbReference>
<comment type="cofactor">
    <cofactor evidence="1">
        <name>pyridoxal 5'-phosphate</name>
        <dbReference type="ChEBI" id="CHEBI:597326"/>
    </cofactor>
</comment>
<keyword evidence="7" id="KW-0804">Transcription</keyword>
<dbReference type="SUPFAM" id="SSF46785">
    <property type="entry name" value="Winged helix' DNA-binding domain"/>
    <property type="match status" value="1"/>
</dbReference>
<comment type="caution">
    <text evidence="9">The sequence shown here is derived from an EMBL/GenBank/DDBJ whole genome shotgun (WGS) entry which is preliminary data.</text>
</comment>
<keyword evidence="10" id="KW-1185">Reference proteome</keyword>
<dbReference type="InterPro" id="IPR004839">
    <property type="entry name" value="Aminotransferase_I/II_large"/>
</dbReference>
<dbReference type="InterPro" id="IPR036390">
    <property type="entry name" value="WH_DNA-bd_sf"/>
</dbReference>
<dbReference type="CDD" id="cd07377">
    <property type="entry name" value="WHTH_GntR"/>
    <property type="match status" value="1"/>
</dbReference>
<dbReference type="InterPro" id="IPR000524">
    <property type="entry name" value="Tscrpt_reg_HTH_GntR"/>
</dbReference>
<gene>
    <name evidence="9" type="primary">gntR_2</name>
    <name evidence="9" type="ORF">J21TS3_48690</name>
</gene>
<dbReference type="InterPro" id="IPR015421">
    <property type="entry name" value="PyrdxlP-dep_Trfase_major"/>
</dbReference>
<dbReference type="Proteomes" id="UP000680638">
    <property type="component" value="Unassembled WGS sequence"/>
</dbReference>
<dbReference type="InterPro" id="IPR051446">
    <property type="entry name" value="HTH_trans_reg/aminotransferase"/>
</dbReference>
<dbReference type="CDD" id="cd00609">
    <property type="entry name" value="AAT_like"/>
    <property type="match status" value="1"/>
</dbReference>
<evidence type="ECO:0000256" key="7">
    <source>
        <dbReference type="ARBA" id="ARBA00023163"/>
    </source>
</evidence>
<keyword evidence="3" id="KW-0808">Transferase</keyword>
<evidence type="ECO:0000256" key="6">
    <source>
        <dbReference type="ARBA" id="ARBA00023125"/>
    </source>
</evidence>
<comment type="similarity">
    <text evidence="2">In the C-terminal section; belongs to the class-I pyridoxal-phosphate-dependent aminotransferase family.</text>
</comment>
<evidence type="ECO:0000259" key="8">
    <source>
        <dbReference type="PROSITE" id="PS50949"/>
    </source>
</evidence>
<dbReference type="InterPro" id="IPR036388">
    <property type="entry name" value="WH-like_DNA-bd_sf"/>
</dbReference>
<name>A0ABQ4M3Q8_9BACL</name>
<dbReference type="InterPro" id="IPR015422">
    <property type="entry name" value="PyrdxlP-dep_Trfase_small"/>
</dbReference>
<dbReference type="SUPFAM" id="SSF53383">
    <property type="entry name" value="PLP-dependent transferases"/>
    <property type="match status" value="1"/>
</dbReference>